<protein>
    <submittedName>
        <fullName evidence="2">Putative secreted protein</fullName>
    </submittedName>
</protein>
<keyword evidence="1" id="KW-0732">Signal</keyword>
<dbReference type="AlphaFoldDB" id="A0A2M4DHD4"/>
<feature type="chain" id="PRO_5014921647" evidence="1">
    <location>
        <begin position="24"/>
        <end position="94"/>
    </location>
</feature>
<proteinExistence type="predicted"/>
<evidence type="ECO:0000313" key="2">
    <source>
        <dbReference type="EMBL" id="MBW76931.1"/>
    </source>
</evidence>
<reference evidence="2" key="1">
    <citation type="submission" date="2018-01" db="EMBL/GenBank/DDBJ databases">
        <title>An insight into the sialome of Amazonian anophelines.</title>
        <authorList>
            <person name="Ribeiro J.M."/>
            <person name="Scarpassa V."/>
            <person name="Calvo E."/>
        </authorList>
    </citation>
    <scope>NUCLEOTIDE SEQUENCE</scope>
</reference>
<evidence type="ECO:0000256" key="1">
    <source>
        <dbReference type="SAM" id="SignalP"/>
    </source>
</evidence>
<sequence>MINVSIFVSLNVACLRFCETAIAIEGIKGKWTKKKKYGSTKMKTIPKQQEKELLPNWTQQLEKCMIKKAVLIMGRSTVPVAFRRRHINCRCTPR</sequence>
<accession>A0A2M4DHD4</accession>
<name>A0A2M4DHD4_ANODA</name>
<feature type="signal peptide" evidence="1">
    <location>
        <begin position="1"/>
        <end position="23"/>
    </location>
</feature>
<organism evidence="2">
    <name type="scientific">Anopheles darlingi</name>
    <name type="common">Mosquito</name>
    <dbReference type="NCBI Taxonomy" id="43151"/>
    <lineage>
        <taxon>Eukaryota</taxon>
        <taxon>Metazoa</taxon>
        <taxon>Ecdysozoa</taxon>
        <taxon>Arthropoda</taxon>
        <taxon>Hexapoda</taxon>
        <taxon>Insecta</taxon>
        <taxon>Pterygota</taxon>
        <taxon>Neoptera</taxon>
        <taxon>Endopterygota</taxon>
        <taxon>Diptera</taxon>
        <taxon>Nematocera</taxon>
        <taxon>Culicoidea</taxon>
        <taxon>Culicidae</taxon>
        <taxon>Anophelinae</taxon>
        <taxon>Anopheles</taxon>
    </lineage>
</organism>
<dbReference type="EMBL" id="GGFL01012753">
    <property type="protein sequence ID" value="MBW76931.1"/>
    <property type="molecule type" value="Transcribed_RNA"/>
</dbReference>